<feature type="compositionally biased region" description="Low complexity" evidence="1">
    <location>
        <begin position="559"/>
        <end position="568"/>
    </location>
</feature>
<proteinExistence type="predicted"/>
<comment type="caution">
    <text evidence="2">The sequence shown here is derived from an EMBL/GenBank/DDBJ whole genome shotgun (WGS) entry which is preliminary data.</text>
</comment>
<feature type="compositionally biased region" description="Basic residues" evidence="1">
    <location>
        <begin position="547"/>
        <end position="558"/>
    </location>
</feature>
<feature type="compositionally biased region" description="Basic and acidic residues" evidence="1">
    <location>
        <begin position="537"/>
        <end position="546"/>
    </location>
</feature>
<feature type="compositionally biased region" description="Basic residues" evidence="1">
    <location>
        <begin position="58"/>
        <end position="71"/>
    </location>
</feature>
<feature type="region of interest" description="Disordered" evidence="1">
    <location>
        <begin position="1"/>
        <end position="139"/>
    </location>
</feature>
<accession>A0A8H5IA40</accession>
<reference evidence="2 3" key="1">
    <citation type="submission" date="2020-05" db="EMBL/GenBank/DDBJ databases">
        <title>Identification and distribution of gene clusters putatively required for synthesis of sphingolipid metabolism inhibitors in phylogenetically diverse species of the filamentous fungus Fusarium.</title>
        <authorList>
            <person name="Kim H.-S."/>
            <person name="Busman M."/>
            <person name="Brown D.W."/>
            <person name="Divon H."/>
            <person name="Uhlig S."/>
            <person name="Proctor R.H."/>
        </authorList>
    </citation>
    <scope>NUCLEOTIDE SEQUENCE [LARGE SCALE GENOMIC DNA]</scope>
    <source>
        <strain evidence="2 3">NRRL 25196</strain>
    </source>
</reference>
<dbReference type="Proteomes" id="UP000574317">
    <property type="component" value="Unassembled WGS sequence"/>
</dbReference>
<gene>
    <name evidence="2" type="ORF">FNAPI_12696</name>
</gene>
<dbReference type="AlphaFoldDB" id="A0A8H5IA40"/>
<feature type="compositionally biased region" description="Polar residues" evidence="1">
    <location>
        <begin position="44"/>
        <end position="53"/>
    </location>
</feature>
<keyword evidence="3" id="KW-1185">Reference proteome</keyword>
<name>A0A8H5IA40_9HYPO</name>
<evidence type="ECO:0000256" key="1">
    <source>
        <dbReference type="SAM" id="MobiDB-lite"/>
    </source>
</evidence>
<organism evidence="2 3">
    <name type="scientific">Fusarium napiforme</name>
    <dbReference type="NCBI Taxonomy" id="42672"/>
    <lineage>
        <taxon>Eukaryota</taxon>
        <taxon>Fungi</taxon>
        <taxon>Dikarya</taxon>
        <taxon>Ascomycota</taxon>
        <taxon>Pezizomycotina</taxon>
        <taxon>Sordariomycetes</taxon>
        <taxon>Hypocreomycetidae</taxon>
        <taxon>Hypocreales</taxon>
        <taxon>Nectriaceae</taxon>
        <taxon>Fusarium</taxon>
        <taxon>Fusarium fujikuroi species complex</taxon>
    </lineage>
</organism>
<feature type="compositionally biased region" description="Gly residues" evidence="1">
    <location>
        <begin position="572"/>
        <end position="589"/>
    </location>
</feature>
<evidence type="ECO:0000313" key="3">
    <source>
        <dbReference type="Proteomes" id="UP000574317"/>
    </source>
</evidence>
<feature type="region of interest" description="Disordered" evidence="1">
    <location>
        <begin position="515"/>
        <end position="589"/>
    </location>
</feature>
<sequence length="589" mass="65066">MNENQPPPGESSQDAGLPVTPKSQHTQAEVGDGSQLLPIDLVNDSVSSPNQAQAPPIRRGRGRPRGSKNKKTLATESAPRQPQRRFPSPAPAPALGDERDCHQSWMGDAYAPSNYGDSPNRGIDTSQLGRENDLASPDPYESQALADFLKSYRNSVHLAREKNRQSATISRERMREEEQYKLAKLIDSHTWSQAQEDELDASWESGLVKAAILRLPDRGTCLSSVFETSFHLCNMDPLSLLSLYHNFEFDNSGSESFLHVICRADDGKGFSTEEASILSHLGCGNLSVSPVLECFRLHQERSKTAGFITTPHAKLLALIADQAGLRAVPTSAEVMLVRTGDLDVIIGALDRLNDCGTSRTYPSGLEELLEEYKWVWMKLERNKLCNAAVNPPAAQSNMLYRVDGPEVPAHNVFLPNKSVLGGFPRNPQQGGHFKAEGSPIRRSCNPDAGDLTQNIAYHRDQLNPFQAFLTQPDRAQGNLRNPFAKQPDPSPAQESQMGGSEDGEIASIKLSDEEMMEEQLENVPDVPQAAGGHPRKRDQFRYQDRQRKFKTKKQRQRSRGGYSRSRSYAPPGRGGNNWAAGGGSGYERR</sequence>
<feature type="region of interest" description="Disordered" evidence="1">
    <location>
        <begin position="476"/>
        <end position="502"/>
    </location>
</feature>
<protein>
    <submittedName>
        <fullName evidence="2">Uncharacterized protein</fullName>
    </submittedName>
</protein>
<dbReference type="EMBL" id="JAAOAO010000683">
    <property type="protein sequence ID" value="KAF5533385.1"/>
    <property type="molecule type" value="Genomic_DNA"/>
</dbReference>
<evidence type="ECO:0000313" key="2">
    <source>
        <dbReference type="EMBL" id="KAF5533385.1"/>
    </source>
</evidence>